<dbReference type="Proteomes" id="UP000642070">
    <property type="component" value="Unassembled WGS sequence"/>
</dbReference>
<evidence type="ECO:0000256" key="1">
    <source>
        <dbReference type="SAM" id="MobiDB-lite"/>
    </source>
</evidence>
<feature type="region of interest" description="Disordered" evidence="1">
    <location>
        <begin position="56"/>
        <end position="118"/>
    </location>
</feature>
<dbReference type="RefSeq" id="WP_190248152.1">
    <property type="nucleotide sequence ID" value="NZ_BMPI01000003.1"/>
</dbReference>
<evidence type="ECO:0000313" key="3">
    <source>
        <dbReference type="Proteomes" id="UP000642070"/>
    </source>
</evidence>
<dbReference type="EMBL" id="BMPI01000003">
    <property type="protein sequence ID" value="GGM08013.1"/>
    <property type="molecule type" value="Genomic_DNA"/>
</dbReference>
<organism evidence="2 3">
    <name type="scientific">Dactylosporangium sucinum</name>
    <dbReference type="NCBI Taxonomy" id="1424081"/>
    <lineage>
        <taxon>Bacteria</taxon>
        <taxon>Bacillati</taxon>
        <taxon>Actinomycetota</taxon>
        <taxon>Actinomycetes</taxon>
        <taxon>Micromonosporales</taxon>
        <taxon>Micromonosporaceae</taxon>
        <taxon>Dactylosporangium</taxon>
    </lineage>
</organism>
<dbReference type="AlphaFoldDB" id="A0A917WI31"/>
<name>A0A917WI31_9ACTN</name>
<feature type="compositionally biased region" description="Polar residues" evidence="1">
    <location>
        <begin position="59"/>
        <end position="94"/>
    </location>
</feature>
<gene>
    <name evidence="2" type="ORF">GCM10007977_006340</name>
</gene>
<reference evidence="2" key="1">
    <citation type="journal article" date="2014" name="Int. J. Syst. Evol. Microbiol.">
        <title>Complete genome sequence of Corynebacterium casei LMG S-19264T (=DSM 44701T), isolated from a smear-ripened cheese.</title>
        <authorList>
            <consortium name="US DOE Joint Genome Institute (JGI-PGF)"/>
            <person name="Walter F."/>
            <person name="Albersmeier A."/>
            <person name="Kalinowski J."/>
            <person name="Ruckert C."/>
        </authorList>
    </citation>
    <scope>NUCLEOTIDE SEQUENCE</scope>
    <source>
        <strain evidence="2">JCM 19831</strain>
    </source>
</reference>
<proteinExistence type="predicted"/>
<keyword evidence="3" id="KW-1185">Reference proteome</keyword>
<evidence type="ECO:0000313" key="2">
    <source>
        <dbReference type="EMBL" id="GGM08013.1"/>
    </source>
</evidence>
<accession>A0A917WI31</accession>
<sequence>MAIAFAILLIAVAVILLIARQKKLEAAVVAAILGIVVAVFAKPIENAWDGFFAQHDTKNSSPAAPTSGTKDGSTQQQAEPTSPENSPTYGSRTPTPGAKTSDVRVDQTLPDVDPTRIPEPVYLADKSRVNGGNAIVLKGARSINGKEYANSIAVCSELTSIPNINCNSDKSDTWWAEYVAPQDMHSVRAMIGLSDTSPGDCRDFLQLELNGAVVFDKELVAGGQFDRSWPVQAGTRLTVRVRPIAGTGRCLTVLGDARFTP</sequence>
<protein>
    <submittedName>
        <fullName evidence="2">Uncharacterized protein</fullName>
    </submittedName>
</protein>
<reference evidence="2" key="2">
    <citation type="submission" date="2020-09" db="EMBL/GenBank/DDBJ databases">
        <authorList>
            <person name="Sun Q."/>
            <person name="Ohkuma M."/>
        </authorList>
    </citation>
    <scope>NUCLEOTIDE SEQUENCE</scope>
    <source>
        <strain evidence="2">JCM 19831</strain>
    </source>
</reference>
<comment type="caution">
    <text evidence="2">The sequence shown here is derived from an EMBL/GenBank/DDBJ whole genome shotgun (WGS) entry which is preliminary data.</text>
</comment>